<feature type="transmembrane region" description="Helical" evidence="7">
    <location>
        <begin position="210"/>
        <end position="240"/>
    </location>
</feature>
<sequence length="397" mass="44527">MGDSIGSRFARESWALYATGMLLITSRMLVRIRRRGVKQLQLDDYFTVNAGFWYTLLCVALNQVASGGGSNYMTDEEIAQLTPESIKERVIGSKWVIVSEQGWIVTIWSLKACMLLIYLRLTTGLSQRRIVNAIAIYVAAGFVACQLALFLSCRPFHHYWAVPAPEPQCSTYSHYLLTNAVLNISSDICMLLVGLPLIFTVQLALPQKIVLGIIFGMGIFVVAASVVTKIFCLVPALVTADYIFWYFRETTVALYVTNIPLMWPLLLDYFPAFRKWLRKSRTSADTDKDVGSGLSGSKHSLGQRLSQFTRKPIHTMRLNEFPLESFKHGDRIHSEDCEWNPKQSQERIVSSGEKPSGMIDGQSSGIKREVVVTIDHSFITDPDEASIQSQSDSSTRT</sequence>
<comment type="subcellular location">
    <subcellularLocation>
        <location evidence="1">Membrane</location>
        <topology evidence="1">Multi-pass membrane protein</topology>
    </subcellularLocation>
</comment>
<evidence type="ECO:0000256" key="7">
    <source>
        <dbReference type="SAM" id="Phobius"/>
    </source>
</evidence>
<feature type="transmembrane region" description="Helical" evidence="7">
    <location>
        <begin position="42"/>
        <end position="65"/>
    </location>
</feature>
<name>A0ABQ9NL74_9PEZI</name>
<evidence type="ECO:0000256" key="3">
    <source>
        <dbReference type="ARBA" id="ARBA00022989"/>
    </source>
</evidence>
<evidence type="ECO:0000256" key="2">
    <source>
        <dbReference type="ARBA" id="ARBA00022692"/>
    </source>
</evidence>
<dbReference type="PANTHER" id="PTHR33048:SF149">
    <property type="entry name" value="UBID FAMILY DECARBOXYLASE"/>
    <property type="match status" value="1"/>
</dbReference>
<keyword evidence="2 7" id="KW-0812">Transmembrane</keyword>
<feature type="region of interest" description="Disordered" evidence="6">
    <location>
        <begin position="336"/>
        <end position="365"/>
    </location>
</feature>
<keyword evidence="10" id="KW-1185">Reference proteome</keyword>
<evidence type="ECO:0000313" key="10">
    <source>
        <dbReference type="Proteomes" id="UP001172684"/>
    </source>
</evidence>
<evidence type="ECO:0000259" key="8">
    <source>
        <dbReference type="Pfam" id="PF20684"/>
    </source>
</evidence>
<gene>
    <name evidence="9" type="ORF">H2201_009066</name>
</gene>
<keyword evidence="3 7" id="KW-1133">Transmembrane helix</keyword>
<dbReference type="Proteomes" id="UP001172684">
    <property type="component" value="Unassembled WGS sequence"/>
</dbReference>
<proteinExistence type="inferred from homology"/>
<dbReference type="InterPro" id="IPR049326">
    <property type="entry name" value="Rhodopsin_dom_fungi"/>
</dbReference>
<feature type="domain" description="Rhodopsin" evidence="8">
    <location>
        <begin position="27"/>
        <end position="266"/>
    </location>
</feature>
<keyword evidence="4 7" id="KW-0472">Membrane</keyword>
<feature type="transmembrane region" description="Helical" evidence="7">
    <location>
        <begin position="14"/>
        <end position="30"/>
    </location>
</feature>
<protein>
    <recommendedName>
        <fullName evidence="8">Rhodopsin domain-containing protein</fullName>
    </recommendedName>
</protein>
<reference evidence="9" key="1">
    <citation type="submission" date="2022-10" db="EMBL/GenBank/DDBJ databases">
        <title>Culturing micro-colonial fungi from biological soil crusts in the Mojave desert and describing Neophaeococcomyces mojavensis, and introducing the new genera and species Taxawa tesnikishii.</title>
        <authorList>
            <person name="Kurbessoian T."/>
            <person name="Stajich J.E."/>
        </authorList>
    </citation>
    <scope>NUCLEOTIDE SEQUENCE</scope>
    <source>
        <strain evidence="9">TK_1</strain>
    </source>
</reference>
<comment type="caution">
    <text evidence="9">The sequence shown here is derived from an EMBL/GenBank/DDBJ whole genome shotgun (WGS) entry which is preliminary data.</text>
</comment>
<feature type="transmembrane region" description="Helical" evidence="7">
    <location>
        <begin position="102"/>
        <end position="119"/>
    </location>
</feature>
<feature type="transmembrane region" description="Helical" evidence="7">
    <location>
        <begin position="252"/>
        <end position="271"/>
    </location>
</feature>
<feature type="transmembrane region" description="Helical" evidence="7">
    <location>
        <begin position="172"/>
        <end position="198"/>
    </location>
</feature>
<evidence type="ECO:0000256" key="6">
    <source>
        <dbReference type="SAM" id="MobiDB-lite"/>
    </source>
</evidence>
<evidence type="ECO:0000256" key="1">
    <source>
        <dbReference type="ARBA" id="ARBA00004141"/>
    </source>
</evidence>
<evidence type="ECO:0000256" key="4">
    <source>
        <dbReference type="ARBA" id="ARBA00023136"/>
    </source>
</evidence>
<organism evidence="9 10">
    <name type="scientific">Coniosporium apollinis</name>
    <dbReference type="NCBI Taxonomy" id="61459"/>
    <lineage>
        <taxon>Eukaryota</taxon>
        <taxon>Fungi</taxon>
        <taxon>Dikarya</taxon>
        <taxon>Ascomycota</taxon>
        <taxon>Pezizomycotina</taxon>
        <taxon>Dothideomycetes</taxon>
        <taxon>Dothideomycetes incertae sedis</taxon>
        <taxon>Coniosporium</taxon>
    </lineage>
</organism>
<dbReference type="InterPro" id="IPR052337">
    <property type="entry name" value="SAT4-like"/>
</dbReference>
<dbReference type="PANTHER" id="PTHR33048">
    <property type="entry name" value="PTH11-LIKE INTEGRAL MEMBRANE PROTEIN (AFU_ORTHOLOGUE AFUA_5G11245)"/>
    <property type="match status" value="1"/>
</dbReference>
<dbReference type="EMBL" id="JAPDRL010000277">
    <property type="protein sequence ID" value="KAJ9653969.1"/>
    <property type="molecule type" value="Genomic_DNA"/>
</dbReference>
<comment type="similarity">
    <text evidence="5">Belongs to the SAT4 family.</text>
</comment>
<accession>A0ABQ9NL74</accession>
<feature type="transmembrane region" description="Helical" evidence="7">
    <location>
        <begin position="131"/>
        <end position="152"/>
    </location>
</feature>
<evidence type="ECO:0000313" key="9">
    <source>
        <dbReference type="EMBL" id="KAJ9653969.1"/>
    </source>
</evidence>
<evidence type="ECO:0000256" key="5">
    <source>
        <dbReference type="ARBA" id="ARBA00038359"/>
    </source>
</evidence>
<dbReference type="Pfam" id="PF20684">
    <property type="entry name" value="Fung_rhodopsin"/>
    <property type="match status" value="1"/>
</dbReference>